<dbReference type="Proteomes" id="UP000190150">
    <property type="component" value="Unassembled WGS sequence"/>
</dbReference>
<dbReference type="SUPFAM" id="SSF52980">
    <property type="entry name" value="Restriction endonuclease-like"/>
    <property type="match status" value="1"/>
</dbReference>
<dbReference type="Pfam" id="PF13173">
    <property type="entry name" value="AAA_14"/>
    <property type="match status" value="1"/>
</dbReference>
<dbReference type="Pfam" id="PF13635">
    <property type="entry name" value="DUF4143"/>
    <property type="match status" value="1"/>
</dbReference>
<sequence length="368" mass="43490">MLREELLKNGVHEEQIVFINFESFVYADLLSAKALYQHVKDQLKESQKYYLLLDEIQEVKEWEKAVNSFLVDFNVDVYLTGSNSHLLSSELATYLAGRYVEFPVYTLSYKEFLNFRKVYLPEILNEASLFMEYLRKGGFPVIHTADYSDESAYKVVYDIYSSVILRDTVQRYKIRDVELLERVVKYAFDNIGNTFSGKNVADYFKSQQRKVDVNTVYNYMNALEGAFILYRVPRYDIKGKEILKTQEKFYVSDIAIVYATMGRRDRMIGGLLENIVFLELKRRGYKVYVGKLDNIEIDFVAERKGQKVYVQVAYKLENEQTIQREFGNLLSINDQYPKFVVTMDDFWKDEIEGVEHLFISDFLNREWR</sequence>
<dbReference type="AlphaFoldDB" id="A0A1T5FFR0"/>
<evidence type="ECO:0000313" key="4">
    <source>
        <dbReference type="Proteomes" id="UP000190150"/>
    </source>
</evidence>
<dbReference type="PANTHER" id="PTHR33295:SF20">
    <property type="entry name" value="ATPASE"/>
    <property type="match status" value="1"/>
</dbReference>
<feature type="domain" description="AAA" evidence="1">
    <location>
        <begin position="5"/>
        <end position="113"/>
    </location>
</feature>
<proteinExistence type="predicted"/>
<dbReference type="STRING" id="1513896.SAMN05660841_03207"/>
<dbReference type="PANTHER" id="PTHR33295">
    <property type="entry name" value="ATPASE"/>
    <property type="match status" value="1"/>
</dbReference>
<evidence type="ECO:0008006" key="5">
    <source>
        <dbReference type="Google" id="ProtNLM"/>
    </source>
</evidence>
<evidence type="ECO:0000259" key="2">
    <source>
        <dbReference type="Pfam" id="PF13635"/>
    </source>
</evidence>
<feature type="domain" description="DUF4143" evidence="2">
    <location>
        <begin position="166"/>
        <end position="314"/>
    </location>
</feature>
<reference evidence="4" key="1">
    <citation type="submission" date="2017-02" db="EMBL/GenBank/DDBJ databases">
        <authorList>
            <person name="Varghese N."/>
            <person name="Submissions S."/>
        </authorList>
    </citation>
    <scope>NUCLEOTIDE SEQUENCE [LARGE SCALE GENOMIC DNA]</scope>
    <source>
        <strain evidence="4">DSM 24091</strain>
    </source>
</reference>
<accession>A0A1T5FFR0</accession>
<dbReference type="InterPro" id="IPR027417">
    <property type="entry name" value="P-loop_NTPase"/>
</dbReference>
<evidence type="ECO:0000259" key="1">
    <source>
        <dbReference type="Pfam" id="PF13173"/>
    </source>
</evidence>
<keyword evidence="4" id="KW-1185">Reference proteome</keyword>
<dbReference type="SUPFAM" id="SSF52540">
    <property type="entry name" value="P-loop containing nucleoside triphosphate hydrolases"/>
    <property type="match status" value="1"/>
</dbReference>
<evidence type="ECO:0000313" key="3">
    <source>
        <dbReference type="EMBL" id="SKB95010.1"/>
    </source>
</evidence>
<dbReference type="InterPro" id="IPR011335">
    <property type="entry name" value="Restrct_endonuc-II-like"/>
</dbReference>
<gene>
    <name evidence="3" type="ORF">SAMN05660841_03207</name>
</gene>
<dbReference type="InterPro" id="IPR025420">
    <property type="entry name" value="DUF4143"/>
</dbReference>
<dbReference type="InterPro" id="IPR041682">
    <property type="entry name" value="AAA_14"/>
</dbReference>
<dbReference type="EMBL" id="FUZF01000016">
    <property type="protein sequence ID" value="SKB95010.1"/>
    <property type="molecule type" value="Genomic_DNA"/>
</dbReference>
<name>A0A1T5FFR0_9SPHI</name>
<protein>
    <recommendedName>
        <fullName evidence="5">ATPase</fullName>
    </recommendedName>
</protein>
<organism evidence="3 4">
    <name type="scientific">Sphingobacterium nematocida</name>
    <dbReference type="NCBI Taxonomy" id="1513896"/>
    <lineage>
        <taxon>Bacteria</taxon>
        <taxon>Pseudomonadati</taxon>
        <taxon>Bacteroidota</taxon>
        <taxon>Sphingobacteriia</taxon>
        <taxon>Sphingobacteriales</taxon>
        <taxon>Sphingobacteriaceae</taxon>
        <taxon>Sphingobacterium</taxon>
    </lineage>
</organism>